<proteinExistence type="predicted"/>
<dbReference type="Proteomes" id="UP000295252">
    <property type="component" value="Chromosome IV"/>
</dbReference>
<name>A0A068UKD6_COFCA</name>
<sequence>MVEKKLDHWAQQSHSQLTEAMQAIPNTSWGRICLPPIIATISLYFPSSQNTHKIYRCKIEPQT</sequence>
<evidence type="ECO:0000313" key="1">
    <source>
        <dbReference type="EMBL" id="CDP08737.1"/>
    </source>
</evidence>
<keyword evidence="2" id="KW-1185">Reference proteome</keyword>
<protein>
    <submittedName>
        <fullName evidence="1">Uncharacterized protein</fullName>
    </submittedName>
</protein>
<organism evidence="1 2">
    <name type="scientific">Coffea canephora</name>
    <name type="common">Robusta coffee</name>
    <dbReference type="NCBI Taxonomy" id="49390"/>
    <lineage>
        <taxon>Eukaryota</taxon>
        <taxon>Viridiplantae</taxon>
        <taxon>Streptophyta</taxon>
        <taxon>Embryophyta</taxon>
        <taxon>Tracheophyta</taxon>
        <taxon>Spermatophyta</taxon>
        <taxon>Magnoliopsida</taxon>
        <taxon>eudicotyledons</taxon>
        <taxon>Gunneridae</taxon>
        <taxon>Pentapetalae</taxon>
        <taxon>asterids</taxon>
        <taxon>lamiids</taxon>
        <taxon>Gentianales</taxon>
        <taxon>Rubiaceae</taxon>
        <taxon>Ixoroideae</taxon>
        <taxon>Gardenieae complex</taxon>
        <taxon>Bertiereae - Coffeeae clade</taxon>
        <taxon>Coffeeae</taxon>
        <taxon>Coffea</taxon>
    </lineage>
</organism>
<evidence type="ECO:0000313" key="2">
    <source>
        <dbReference type="Proteomes" id="UP000295252"/>
    </source>
</evidence>
<dbReference type="EMBL" id="HG739119">
    <property type="protein sequence ID" value="CDP08737.1"/>
    <property type="molecule type" value="Genomic_DNA"/>
</dbReference>
<dbReference type="Gramene" id="CDP08737">
    <property type="protein sequence ID" value="CDP08737"/>
    <property type="gene ID" value="GSCOC_T00027814001"/>
</dbReference>
<reference evidence="2" key="1">
    <citation type="journal article" date="2014" name="Science">
        <title>The coffee genome provides insight into the convergent evolution of caffeine biosynthesis.</title>
        <authorList>
            <person name="Denoeud F."/>
            <person name="Carretero-Paulet L."/>
            <person name="Dereeper A."/>
            <person name="Droc G."/>
            <person name="Guyot R."/>
            <person name="Pietrella M."/>
            <person name="Zheng C."/>
            <person name="Alberti A."/>
            <person name="Anthony F."/>
            <person name="Aprea G."/>
            <person name="Aury J.M."/>
            <person name="Bento P."/>
            <person name="Bernard M."/>
            <person name="Bocs S."/>
            <person name="Campa C."/>
            <person name="Cenci A."/>
            <person name="Combes M.C."/>
            <person name="Crouzillat D."/>
            <person name="Da Silva C."/>
            <person name="Daddiego L."/>
            <person name="De Bellis F."/>
            <person name="Dussert S."/>
            <person name="Garsmeur O."/>
            <person name="Gayraud T."/>
            <person name="Guignon V."/>
            <person name="Jahn K."/>
            <person name="Jamilloux V."/>
            <person name="Joet T."/>
            <person name="Labadie K."/>
            <person name="Lan T."/>
            <person name="Leclercq J."/>
            <person name="Lepelley M."/>
            <person name="Leroy T."/>
            <person name="Li L.T."/>
            <person name="Librado P."/>
            <person name="Lopez L."/>
            <person name="Munoz A."/>
            <person name="Noel B."/>
            <person name="Pallavicini A."/>
            <person name="Perrotta G."/>
            <person name="Poncet V."/>
            <person name="Pot D."/>
            <person name="Priyono X."/>
            <person name="Rigoreau M."/>
            <person name="Rouard M."/>
            <person name="Rozas J."/>
            <person name="Tranchant-Dubreuil C."/>
            <person name="VanBuren R."/>
            <person name="Zhang Q."/>
            <person name="Andrade A.C."/>
            <person name="Argout X."/>
            <person name="Bertrand B."/>
            <person name="de Kochko A."/>
            <person name="Graziosi G."/>
            <person name="Henry R.J."/>
            <person name="Jayarama X."/>
            <person name="Ming R."/>
            <person name="Nagai C."/>
            <person name="Rounsley S."/>
            <person name="Sankoff D."/>
            <person name="Giuliano G."/>
            <person name="Albert V.A."/>
            <person name="Wincker P."/>
            <person name="Lashermes P."/>
        </authorList>
    </citation>
    <scope>NUCLEOTIDE SEQUENCE [LARGE SCALE GENOMIC DNA]</scope>
    <source>
        <strain evidence="2">cv. DH200-94</strain>
    </source>
</reference>
<accession>A0A068UKD6</accession>
<dbReference type="InParanoid" id="A0A068UKD6"/>
<dbReference type="AlphaFoldDB" id="A0A068UKD6"/>
<gene>
    <name evidence="1" type="ORF">GSCOC_T00027814001</name>
</gene>